<evidence type="ECO:0000259" key="2">
    <source>
        <dbReference type="Pfam" id="PF20152"/>
    </source>
</evidence>
<protein>
    <recommendedName>
        <fullName evidence="2">DUF6534 domain-containing protein</fullName>
    </recommendedName>
</protein>
<keyword evidence="1" id="KW-0812">Transmembrane</keyword>
<evidence type="ECO:0000313" key="4">
    <source>
        <dbReference type="Proteomes" id="UP001218218"/>
    </source>
</evidence>
<dbReference type="Proteomes" id="UP001218218">
    <property type="component" value="Unassembled WGS sequence"/>
</dbReference>
<feature type="transmembrane region" description="Helical" evidence="1">
    <location>
        <begin position="215"/>
        <end position="235"/>
    </location>
</feature>
<keyword evidence="1" id="KW-1133">Transmembrane helix</keyword>
<dbReference type="EMBL" id="JARIHO010000085">
    <property type="protein sequence ID" value="KAJ7308575.1"/>
    <property type="molecule type" value="Genomic_DNA"/>
</dbReference>
<feature type="domain" description="DUF6534" evidence="2">
    <location>
        <begin position="155"/>
        <end position="242"/>
    </location>
</feature>
<feature type="transmembrane region" description="Helical" evidence="1">
    <location>
        <begin position="190"/>
        <end position="209"/>
    </location>
</feature>
<feature type="transmembrane region" description="Helical" evidence="1">
    <location>
        <begin position="144"/>
        <end position="169"/>
    </location>
</feature>
<feature type="transmembrane region" description="Helical" evidence="1">
    <location>
        <begin position="16"/>
        <end position="36"/>
    </location>
</feature>
<sequence length="294" mass="32480">MQTDEYIRNYFAKDPLYIKSFVLFLWYALALGVPSCSPVSPRFIHVVFTVCICQGVYTMSVTDFGETIRLLFTPRAFHAALILGSIIDHSVQAFFVARVYRVTGALYVSIGLWTVVAFLQGVSVKLTQESIHLDSIALVGQKSSWLLSALFFGDASLDIVMASVLIYYLTQQKRTAFKSTAALLSRLVRYTIQTGLATSFVAMGAALSFKFLPNYYIWTAFLISMPGSFTIALLANINSRRSLIQPVGPVSTGTIPLESGVVITYSRNVVVCCSSFEFGTGNDGRRFLEMPGIR</sequence>
<gene>
    <name evidence="3" type="ORF">DFH08DRAFT_900311</name>
</gene>
<dbReference type="PANTHER" id="PTHR40465">
    <property type="entry name" value="CHROMOSOME 1, WHOLE GENOME SHOTGUN SEQUENCE"/>
    <property type="match status" value="1"/>
</dbReference>
<feature type="transmembrane region" description="Helical" evidence="1">
    <location>
        <begin position="104"/>
        <end position="124"/>
    </location>
</feature>
<reference evidence="3" key="1">
    <citation type="submission" date="2023-03" db="EMBL/GenBank/DDBJ databases">
        <title>Massive genome expansion in bonnet fungi (Mycena s.s.) driven by repeated elements and novel gene families across ecological guilds.</title>
        <authorList>
            <consortium name="Lawrence Berkeley National Laboratory"/>
            <person name="Harder C.B."/>
            <person name="Miyauchi S."/>
            <person name="Viragh M."/>
            <person name="Kuo A."/>
            <person name="Thoen E."/>
            <person name="Andreopoulos B."/>
            <person name="Lu D."/>
            <person name="Skrede I."/>
            <person name="Drula E."/>
            <person name="Henrissat B."/>
            <person name="Morin E."/>
            <person name="Kohler A."/>
            <person name="Barry K."/>
            <person name="LaButti K."/>
            <person name="Morin E."/>
            <person name="Salamov A."/>
            <person name="Lipzen A."/>
            <person name="Mereny Z."/>
            <person name="Hegedus B."/>
            <person name="Baldrian P."/>
            <person name="Stursova M."/>
            <person name="Weitz H."/>
            <person name="Taylor A."/>
            <person name="Grigoriev I.V."/>
            <person name="Nagy L.G."/>
            <person name="Martin F."/>
            <person name="Kauserud H."/>
        </authorList>
    </citation>
    <scope>NUCLEOTIDE SEQUENCE</scope>
    <source>
        <strain evidence="3">CBHHK002</strain>
    </source>
</reference>
<comment type="caution">
    <text evidence="3">The sequence shown here is derived from an EMBL/GenBank/DDBJ whole genome shotgun (WGS) entry which is preliminary data.</text>
</comment>
<dbReference type="Pfam" id="PF20152">
    <property type="entry name" value="DUF6534"/>
    <property type="match status" value="1"/>
</dbReference>
<dbReference type="PANTHER" id="PTHR40465:SF1">
    <property type="entry name" value="DUF6534 DOMAIN-CONTAINING PROTEIN"/>
    <property type="match status" value="1"/>
</dbReference>
<keyword evidence="1" id="KW-0472">Membrane</keyword>
<name>A0AAD7EBL6_9AGAR</name>
<feature type="transmembrane region" description="Helical" evidence="1">
    <location>
        <begin position="76"/>
        <end position="97"/>
    </location>
</feature>
<organism evidence="3 4">
    <name type="scientific">Mycena albidolilacea</name>
    <dbReference type="NCBI Taxonomy" id="1033008"/>
    <lineage>
        <taxon>Eukaryota</taxon>
        <taxon>Fungi</taxon>
        <taxon>Dikarya</taxon>
        <taxon>Basidiomycota</taxon>
        <taxon>Agaricomycotina</taxon>
        <taxon>Agaricomycetes</taxon>
        <taxon>Agaricomycetidae</taxon>
        <taxon>Agaricales</taxon>
        <taxon>Marasmiineae</taxon>
        <taxon>Mycenaceae</taxon>
        <taxon>Mycena</taxon>
    </lineage>
</organism>
<proteinExistence type="predicted"/>
<evidence type="ECO:0000256" key="1">
    <source>
        <dbReference type="SAM" id="Phobius"/>
    </source>
</evidence>
<evidence type="ECO:0000313" key="3">
    <source>
        <dbReference type="EMBL" id="KAJ7308575.1"/>
    </source>
</evidence>
<dbReference type="AlphaFoldDB" id="A0AAD7EBL6"/>
<accession>A0AAD7EBL6</accession>
<feature type="transmembrane region" description="Helical" evidence="1">
    <location>
        <begin position="43"/>
        <end position="64"/>
    </location>
</feature>
<dbReference type="InterPro" id="IPR045339">
    <property type="entry name" value="DUF6534"/>
</dbReference>
<keyword evidence="4" id="KW-1185">Reference proteome</keyword>